<evidence type="ECO:0000256" key="1">
    <source>
        <dbReference type="ARBA" id="ARBA00022737"/>
    </source>
</evidence>
<evidence type="ECO:0000256" key="3">
    <source>
        <dbReference type="SAM" id="Phobius"/>
    </source>
</evidence>
<keyword evidence="3" id="KW-0812">Transmembrane</keyword>
<name>A0ABS9NQ34_9NEIS</name>
<sequence>MTESRFAFLERYPHFPAALAKKAREAEADYPERYGASLAACRTAAEKITEFLLAQTGLPAKGSIANPFFSRDNPRSKPELDLARQTDRLFVLLKEDLISYQDKSERFDFIRAKGNAAAHEDSDNPYTEADAAAALEHLLVLCRQLAERYPTPQPPRAPRCFRAPDARSAAPAARRGGGVRIGNVATILAIFIGAAIIIPLLIYAFFALRDGRQPETPSGAFQAASAPAANVLRYADGSVYQGETVNGKAEAAHGKITYADGSVCEGRFANDRLNGDALCRYADGSSYQGGFTDGIRSGQGRIVYADGGSYSSGFANGEPAGIGELSSGTNSYTGRVSGRSPAGEGVLAVSNGERCTGSFTAAAADCRFADGSRYQGGFDAQSLNFHGQGSLSDAAGKLRFKGEWQQGQPVQSALSEFERIRSQAEAGDAEAQNELGHLYWQGKDVPKDDKMAALWYHKAASQGYAAAQYNLGVLYEQGRGVSQDSEQALLWYRRAAERGNERAAARLAALERQNDTPPADAPRRKPEGDAIDELF</sequence>
<dbReference type="InterPro" id="IPR006597">
    <property type="entry name" value="Sel1-like"/>
</dbReference>
<dbReference type="RefSeq" id="WP_238748345.1">
    <property type="nucleotide sequence ID" value="NZ_JAKOOW010000035.1"/>
</dbReference>
<organism evidence="4 5">
    <name type="scientific">Kingella pumchi</name>
    <dbReference type="NCBI Taxonomy" id="2779506"/>
    <lineage>
        <taxon>Bacteria</taxon>
        <taxon>Pseudomonadati</taxon>
        <taxon>Pseudomonadota</taxon>
        <taxon>Betaproteobacteria</taxon>
        <taxon>Neisseriales</taxon>
        <taxon>Neisseriaceae</taxon>
        <taxon>Kingella</taxon>
    </lineage>
</organism>
<protein>
    <submittedName>
        <fullName evidence="4">Uncharacterized protein</fullName>
    </submittedName>
</protein>
<comment type="caution">
    <text evidence="4">The sequence shown here is derived from an EMBL/GenBank/DDBJ whole genome shotgun (WGS) entry which is preliminary data.</text>
</comment>
<dbReference type="SUPFAM" id="SSF82185">
    <property type="entry name" value="Histone H3 K4-specific methyltransferase SET7/9 N-terminal domain"/>
    <property type="match status" value="1"/>
</dbReference>
<dbReference type="InterPro" id="IPR011990">
    <property type="entry name" value="TPR-like_helical_dom_sf"/>
</dbReference>
<dbReference type="Gene3D" id="2.20.110.10">
    <property type="entry name" value="Histone H3 K4-specific methyltransferase SET7/9 N-terminal domain"/>
    <property type="match status" value="1"/>
</dbReference>
<keyword evidence="3" id="KW-0472">Membrane</keyword>
<evidence type="ECO:0000256" key="2">
    <source>
        <dbReference type="SAM" id="MobiDB-lite"/>
    </source>
</evidence>
<dbReference type="Pfam" id="PF08238">
    <property type="entry name" value="Sel1"/>
    <property type="match status" value="2"/>
</dbReference>
<evidence type="ECO:0000313" key="4">
    <source>
        <dbReference type="EMBL" id="MCG6504800.1"/>
    </source>
</evidence>
<keyword evidence="1" id="KW-0677">Repeat</keyword>
<dbReference type="SMART" id="SM00671">
    <property type="entry name" value="SEL1"/>
    <property type="match status" value="2"/>
</dbReference>
<dbReference type="Gene3D" id="1.25.40.10">
    <property type="entry name" value="Tetratricopeptide repeat domain"/>
    <property type="match status" value="1"/>
</dbReference>
<dbReference type="PANTHER" id="PTHR45011:SF1">
    <property type="entry name" value="DAP3-BINDING CELL DEATH ENHANCER 1"/>
    <property type="match status" value="1"/>
</dbReference>
<feature type="region of interest" description="Disordered" evidence="2">
    <location>
        <begin position="509"/>
        <end position="535"/>
    </location>
</feature>
<dbReference type="PANTHER" id="PTHR45011">
    <property type="entry name" value="DAP3-BINDING CELL DEATH ENHANCER 1"/>
    <property type="match status" value="1"/>
</dbReference>
<gene>
    <name evidence="4" type="ORF">MB824_09860</name>
</gene>
<dbReference type="Pfam" id="PF02493">
    <property type="entry name" value="MORN"/>
    <property type="match status" value="2"/>
</dbReference>
<reference evidence="4 5" key="1">
    <citation type="submission" date="2022-02" db="EMBL/GenBank/DDBJ databases">
        <title>Genome sequence data of Kingella unionensis sp. nov. strain CICC 24913 (CCUG 75125).</title>
        <authorList>
            <person name="Xiao M."/>
        </authorList>
    </citation>
    <scope>NUCLEOTIDE SEQUENCE [LARGE SCALE GENOMIC DNA]</scope>
    <source>
        <strain evidence="4 5">CICC 24913</strain>
    </source>
</reference>
<feature type="transmembrane region" description="Helical" evidence="3">
    <location>
        <begin position="184"/>
        <end position="206"/>
    </location>
</feature>
<evidence type="ECO:0000313" key="5">
    <source>
        <dbReference type="Proteomes" id="UP001298424"/>
    </source>
</evidence>
<dbReference type="EMBL" id="JAKOOW010000035">
    <property type="protein sequence ID" value="MCG6504800.1"/>
    <property type="molecule type" value="Genomic_DNA"/>
</dbReference>
<keyword evidence="3" id="KW-1133">Transmembrane helix</keyword>
<keyword evidence="5" id="KW-1185">Reference proteome</keyword>
<dbReference type="InterPro" id="IPR003409">
    <property type="entry name" value="MORN"/>
</dbReference>
<proteinExistence type="predicted"/>
<accession>A0ABS9NQ34</accession>
<dbReference type="InterPro" id="IPR052748">
    <property type="entry name" value="ISR_Activator"/>
</dbReference>
<dbReference type="Proteomes" id="UP001298424">
    <property type="component" value="Unassembled WGS sequence"/>
</dbReference>
<dbReference type="SUPFAM" id="SSF81901">
    <property type="entry name" value="HCP-like"/>
    <property type="match status" value="1"/>
</dbReference>